<evidence type="ECO:0000313" key="3">
    <source>
        <dbReference type="Proteomes" id="UP000239706"/>
    </source>
</evidence>
<name>A0A2T0B334_9CLOT</name>
<dbReference type="InterPro" id="IPR025373">
    <property type="entry name" value="DUF4363"/>
</dbReference>
<feature type="transmembrane region" description="Helical" evidence="1">
    <location>
        <begin position="6"/>
        <end position="25"/>
    </location>
</feature>
<evidence type="ECO:0008006" key="4">
    <source>
        <dbReference type="Google" id="ProtNLM"/>
    </source>
</evidence>
<keyword evidence="1" id="KW-1133">Transmembrane helix</keyword>
<dbReference type="RefSeq" id="WP_170063690.1">
    <property type="nucleotide sequence ID" value="NZ_PVXO01000048.1"/>
</dbReference>
<evidence type="ECO:0000313" key="2">
    <source>
        <dbReference type="EMBL" id="PRR78223.1"/>
    </source>
</evidence>
<sequence length="126" mass="14761">MKNELISVGIFICMILAIIFSINYLDKTYASIEKLNIQLEQSIEKEDWSKSDMLLKEMSNEMESNSSKVSIFVNHAEIDNINTEFSKLTQYVKYHNKEEAMASLYAVKFFFEHTLKLEKINTENIF</sequence>
<organism evidence="2 3">
    <name type="scientific">Clostridium liquoris</name>
    <dbReference type="NCBI Taxonomy" id="1289519"/>
    <lineage>
        <taxon>Bacteria</taxon>
        <taxon>Bacillati</taxon>
        <taxon>Bacillota</taxon>
        <taxon>Clostridia</taxon>
        <taxon>Eubacteriales</taxon>
        <taxon>Clostridiaceae</taxon>
        <taxon>Clostridium</taxon>
    </lineage>
</organism>
<proteinExistence type="predicted"/>
<dbReference type="EMBL" id="PVXO01000048">
    <property type="protein sequence ID" value="PRR78223.1"/>
    <property type="molecule type" value="Genomic_DNA"/>
</dbReference>
<keyword evidence="1" id="KW-0472">Membrane</keyword>
<keyword evidence="3" id="KW-1185">Reference proteome</keyword>
<dbReference type="Proteomes" id="UP000239706">
    <property type="component" value="Unassembled WGS sequence"/>
</dbReference>
<reference evidence="2 3" key="1">
    <citation type="submission" date="2018-03" db="EMBL/GenBank/DDBJ databases">
        <title>Genome sequence of Clostridium liquoris DSM 100320.</title>
        <authorList>
            <person name="Poehlein A."/>
            <person name="Daniel R."/>
        </authorList>
    </citation>
    <scope>NUCLEOTIDE SEQUENCE [LARGE SCALE GENOMIC DNA]</scope>
    <source>
        <strain evidence="2 3">DSM 100320</strain>
    </source>
</reference>
<dbReference type="Pfam" id="PF14276">
    <property type="entry name" value="DUF4363"/>
    <property type="match status" value="1"/>
</dbReference>
<keyword evidence="1" id="KW-0812">Transmembrane</keyword>
<comment type="caution">
    <text evidence="2">The sequence shown here is derived from an EMBL/GenBank/DDBJ whole genome shotgun (WGS) entry which is preliminary data.</text>
</comment>
<accession>A0A2T0B334</accession>
<protein>
    <recommendedName>
        <fullName evidence="4">DUF4363 domain-containing protein</fullName>
    </recommendedName>
</protein>
<gene>
    <name evidence="2" type="ORF">CLLI_18250</name>
</gene>
<dbReference type="AlphaFoldDB" id="A0A2T0B334"/>
<evidence type="ECO:0000256" key="1">
    <source>
        <dbReference type="SAM" id="Phobius"/>
    </source>
</evidence>